<comment type="caution">
    <text evidence="1">The sequence shown here is derived from an EMBL/GenBank/DDBJ whole genome shotgun (WGS) entry which is preliminary data.</text>
</comment>
<gene>
    <name evidence="1" type="ORF">RS030_192953</name>
</gene>
<name>A0AAV9XYX3_9CRYT</name>
<proteinExistence type="predicted"/>
<dbReference type="AlphaFoldDB" id="A0AAV9XYX3"/>
<reference evidence="1 2" key="1">
    <citation type="submission" date="2023-10" db="EMBL/GenBank/DDBJ databases">
        <title>Comparative genomics analysis reveals potential genetic determinants of host preference in Cryptosporidium xiaoi.</title>
        <authorList>
            <person name="Xiao L."/>
            <person name="Li J."/>
        </authorList>
    </citation>
    <scope>NUCLEOTIDE SEQUENCE [LARGE SCALE GENOMIC DNA]</scope>
    <source>
        <strain evidence="1 2">52996</strain>
    </source>
</reference>
<accession>A0AAV9XYX3</accession>
<evidence type="ECO:0000313" key="1">
    <source>
        <dbReference type="EMBL" id="KAK6589867.1"/>
    </source>
</evidence>
<protein>
    <submittedName>
        <fullName evidence="1">Uncharacterized protein</fullName>
    </submittedName>
</protein>
<keyword evidence="2" id="KW-1185">Reference proteome</keyword>
<organism evidence="1 2">
    <name type="scientific">Cryptosporidium xiaoi</name>
    <dbReference type="NCBI Taxonomy" id="659607"/>
    <lineage>
        <taxon>Eukaryota</taxon>
        <taxon>Sar</taxon>
        <taxon>Alveolata</taxon>
        <taxon>Apicomplexa</taxon>
        <taxon>Conoidasida</taxon>
        <taxon>Coccidia</taxon>
        <taxon>Eucoccidiorida</taxon>
        <taxon>Eimeriorina</taxon>
        <taxon>Cryptosporidiidae</taxon>
        <taxon>Cryptosporidium</taxon>
    </lineage>
</organism>
<sequence>MSEESDQFTVTGITNEAIYDESMTKDPTFWILESKKEISTVKDVYYGLREGLRANCADKNNSQVEEKLKYIIPAVSTNSDLQFENGAVTEQSIEEKTQVNDIMKIIEKSSELGKENIQRIDGVDVTLSGFGGKPFASSEKNIIKSELTLDQRVKASEEMDELLLSTLKSLVEVNRLNNNVNFNTDINFNPNSNISKSLGEMKEMLTNMFLRTFNPGEHSAATHT</sequence>
<evidence type="ECO:0000313" key="2">
    <source>
        <dbReference type="Proteomes" id="UP001311799"/>
    </source>
</evidence>
<dbReference type="Proteomes" id="UP001311799">
    <property type="component" value="Unassembled WGS sequence"/>
</dbReference>
<dbReference type="EMBL" id="JAWDEY010000010">
    <property type="protein sequence ID" value="KAK6589867.1"/>
    <property type="molecule type" value="Genomic_DNA"/>
</dbReference>